<evidence type="ECO:0000313" key="3">
    <source>
        <dbReference type="Proteomes" id="UP001607157"/>
    </source>
</evidence>
<keyword evidence="3" id="KW-1185">Reference proteome</keyword>
<accession>A0ABW7I473</accession>
<name>A0ABW7I473_9RHOB</name>
<gene>
    <name evidence="2" type="ORF">ACGRVM_03680</name>
</gene>
<reference evidence="2 3" key="1">
    <citation type="submission" date="2024-10" db="EMBL/GenBank/DDBJ databases">
        <authorList>
            <person name="Yang X.-N."/>
        </authorList>
    </citation>
    <scope>NUCLEOTIDE SEQUENCE [LARGE SCALE GENOMIC DNA]</scope>
    <source>
        <strain evidence="2 3">CAU 1059</strain>
    </source>
</reference>
<feature type="transmembrane region" description="Helical" evidence="1">
    <location>
        <begin position="12"/>
        <end position="35"/>
    </location>
</feature>
<dbReference type="EMBL" id="JBIHMM010000001">
    <property type="protein sequence ID" value="MFH0252977.1"/>
    <property type="molecule type" value="Genomic_DNA"/>
</dbReference>
<feature type="transmembrane region" description="Helical" evidence="1">
    <location>
        <begin position="82"/>
        <end position="103"/>
    </location>
</feature>
<dbReference type="RefSeq" id="WP_377168589.1">
    <property type="nucleotide sequence ID" value="NZ_JBHTJC010000001.1"/>
</dbReference>
<keyword evidence="1" id="KW-1133">Transmembrane helix</keyword>
<sequence length="106" mass="11212">MIEKTRTAELAPLIWGIARPTLAWTLHFIFVYAALSAACGERAVTGYSGAVIAIALATVAALVVAGWSLFRGDHTEFHIAARWTTVISIVAILFSASPVLLLGGCN</sequence>
<keyword evidence="1" id="KW-0812">Transmembrane</keyword>
<dbReference type="Proteomes" id="UP001607157">
    <property type="component" value="Unassembled WGS sequence"/>
</dbReference>
<protein>
    <submittedName>
        <fullName evidence="2">Uncharacterized protein</fullName>
    </submittedName>
</protein>
<evidence type="ECO:0000313" key="2">
    <source>
        <dbReference type="EMBL" id="MFH0252977.1"/>
    </source>
</evidence>
<organism evidence="2 3">
    <name type="scientific">Roseovarius aquimarinus</name>
    <dbReference type="NCBI Taxonomy" id="1229156"/>
    <lineage>
        <taxon>Bacteria</taxon>
        <taxon>Pseudomonadati</taxon>
        <taxon>Pseudomonadota</taxon>
        <taxon>Alphaproteobacteria</taxon>
        <taxon>Rhodobacterales</taxon>
        <taxon>Roseobacteraceae</taxon>
        <taxon>Roseovarius</taxon>
    </lineage>
</organism>
<feature type="transmembrane region" description="Helical" evidence="1">
    <location>
        <begin position="47"/>
        <end position="70"/>
    </location>
</feature>
<keyword evidence="1" id="KW-0472">Membrane</keyword>
<evidence type="ECO:0000256" key="1">
    <source>
        <dbReference type="SAM" id="Phobius"/>
    </source>
</evidence>
<comment type="caution">
    <text evidence="2">The sequence shown here is derived from an EMBL/GenBank/DDBJ whole genome shotgun (WGS) entry which is preliminary data.</text>
</comment>
<proteinExistence type="predicted"/>